<evidence type="ECO:0000313" key="3">
    <source>
        <dbReference type="EMBL" id="AYG82713.1"/>
    </source>
</evidence>
<feature type="compositionally biased region" description="Basic residues" evidence="1">
    <location>
        <begin position="122"/>
        <end position="135"/>
    </location>
</feature>
<keyword evidence="4" id="KW-1185">Reference proteome</keyword>
<sequence length="144" mass="14728">MPPPPVVHPSTPAAPTGARRRPPGPAPAAESVRTARSVNAEPLCSTTARPAADSADDLVRWAAFSCVLVPVVLVVYGSSFAGATGSALGLMAVTTVCRLLLRQSERAAAEERARRAPVTPGRHGRGARSAHHSGRHGGGCTPQG</sequence>
<keyword evidence="2" id="KW-0812">Transmembrane</keyword>
<feature type="region of interest" description="Disordered" evidence="1">
    <location>
        <begin position="1"/>
        <end position="49"/>
    </location>
</feature>
<dbReference type="AlphaFoldDB" id="A0A387HKD0"/>
<name>A0A387HKD0_9ACTN</name>
<evidence type="ECO:0000256" key="2">
    <source>
        <dbReference type="SAM" id="Phobius"/>
    </source>
</evidence>
<gene>
    <name evidence="3" type="ORF">DWB77_04900</name>
</gene>
<evidence type="ECO:0000313" key="4">
    <source>
        <dbReference type="Proteomes" id="UP000271554"/>
    </source>
</evidence>
<keyword evidence="2" id="KW-0472">Membrane</keyword>
<proteinExistence type="predicted"/>
<feature type="region of interest" description="Disordered" evidence="1">
    <location>
        <begin position="108"/>
        <end position="144"/>
    </location>
</feature>
<evidence type="ECO:0000256" key="1">
    <source>
        <dbReference type="SAM" id="MobiDB-lite"/>
    </source>
</evidence>
<reference evidence="3 4" key="1">
    <citation type="submission" date="2018-10" db="EMBL/GenBank/DDBJ databases">
        <title>Relationship between Morphology and Antimicrobial Activity in Streptomyces.</title>
        <authorList>
            <person name="Kang H.J."/>
            <person name="Kim S.B."/>
        </authorList>
    </citation>
    <scope>NUCLEOTIDE SEQUENCE [LARGE SCALE GENOMIC DNA]</scope>
    <source>
        <strain evidence="3 4">BH38</strain>
    </source>
</reference>
<organism evidence="3 4">
    <name type="scientific">Streptomyces hundungensis</name>
    <dbReference type="NCBI Taxonomy" id="1077946"/>
    <lineage>
        <taxon>Bacteria</taxon>
        <taxon>Bacillati</taxon>
        <taxon>Actinomycetota</taxon>
        <taxon>Actinomycetes</taxon>
        <taxon>Kitasatosporales</taxon>
        <taxon>Streptomycetaceae</taxon>
        <taxon>Streptomyces</taxon>
    </lineage>
</organism>
<dbReference type="Proteomes" id="UP000271554">
    <property type="component" value="Chromosome"/>
</dbReference>
<dbReference type="KEGG" id="shun:DWB77_04900"/>
<feature type="compositionally biased region" description="Low complexity" evidence="1">
    <location>
        <begin position="8"/>
        <end position="17"/>
    </location>
</feature>
<dbReference type="EMBL" id="CP032698">
    <property type="protein sequence ID" value="AYG82713.1"/>
    <property type="molecule type" value="Genomic_DNA"/>
</dbReference>
<accession>A0A387HKD0</accession>
<feature type="transmembrane region" description="Helical" evidence="2">
    <location>
        <begin position="58"/>
        <end position="77"/>
    </location>
</feature>
<protein>
    <submittedName>
        <fullName evidence="3">Uncharacterized protein</fullName>
    </submittedName>
</protein>
<keyword evidence="2" id="KW-1133">Transmembrane helix</keyword>